<protein>
    <recommendedName>
        <fullName evidence="3">TPM domain-containing protein</fullName>
    </recommendedName>
</protein>
<keyword evidence="2" id="KW-0472">Membrane</keyword>
<feature type="transmembrane region" description="Helical" evidence="2">
    <location>
        <begin position="253"/>
        <end position="276"/>
    </location>
</feature>
<dbReference type="PANTHER" id="PTHR30373:SF2">
    <property type="entry name" value="UPF0603 PROTEIN YGCG"/>
    <property type="match status" value="1"/>
</dbReference>
<dbReference type="Pfam" id="PF04536">
    <property type="entry name" value="TPM_phosphatase"/>
    <property type="match status" value="1"/>
</dbReference>
<dbReference type="RefSeq" id="WP_157542107.1">
    <property type="nucleotide sequence ID" value="NZ_WQLA01000004.1"/>
</dbReference>
<evidence type="ECO:0000313" key="4">
    <source>
        <dbReference type="EMBL" id="MVN91781.1"/>
    </source>
</evidence>
<feature type="compositionally biased region" description="Low complexity" evidence="1">
    <location>
        <begin position="486"/>
        <end position="502"/>
    </location>
</feature>
<dbReference type="InterPro" id="IPR007621">
    <property type="entry name" value="TPM_dom"/>
</dbReference>
<dbReference type="OrthoDB" id="9810918at2"/>
<evidence type="ECO:0000256" key="1">
    <source>
        <dbReference type="SAM" id="MobiDB-lite"/>
    </source>
</evidence>
<feature type="compositionally biased region" description="Gly residues" evidence="1">
    <location>
        <begin position="503"/>
        <end position="518"/>
    </location>
</feature>
<dbReference type="PANTHER" id="PTHR30373">
    <property type="entry name" value="UPF0603 PROTEIN YGCG"/>
    <property type="match status" value="1"/>
</dbReference>
<feature type="transmembrane region" description="Helical" evidence="2">
    <location>
        <begin position="333"/>
        <end position="352"/>
    </location>
</feature>
<name>A0A6I4I9I3_9SPHI</name>
<keyword evidence="5" id="KW-1185">Reference proteome</keyword>
<reference evidence="4 5" key="1">
    <citation type="submission" date="2019-12" db="EMBL/GenBank/DDBJ databases">
        <title>Mucilaginibacter sp. HME9299 genome sequencing and assembly.</title>
        <authorList>
            <person name="Kang H."/>
            <person name="Kim H."/>
            <person name="Joh K."/>
        </authorList>
    </citation>
    <scope>NUCLEOTIDE SEQUENCE [LARGE SCALE GENOMIC DNA]</scope>
    <source>
        <strain evidence="4 5">HME9299</strain>
    </source>
</reference>
<sequence>MPSNKVNHKNWYFSKSKSSYLLCVLLTFTFLLVTSPSYSIQNNLYNSADQVPNPKTNGSGYISDPQSLIEPSETDSLNRLLTILDKKLGVEASVVIINNFDEQADDFKFATELFRKWGIGKRQANNGLLLFIATNTRQYRFITGYGLEGLLPDEMLSKIGSRTLVPAFKAEKYGKGVLSSMEVISAYLQQPANKKELDLLLQKRSVNDDGVSTKFIAFFTILSLTIAAGLQLNKVKAKIPKNRIHTVNLYSDIAVWFGVSITIITLLFLLIVFVTGHIGDLFKVFTDSILTIGIIICMLYILFAHLGVLNKMRRGYVDDVNFLQQSQAFYRKAWWQIILSPLSIIWLLIQYYKDTQIGKRVQPLVDDNGQPMQRLNRDEEKKASTHLSAGQLKEEQLGSMVYDIWLQKDRKTVKLVTNHGYCYDDFEPCPNCSFRTFSKPLEITEQRATYTRAGKAKRVRLCRNCNYEHFIEFITLPMLVKSSSSSLSSSSGSSSSSSSSGSSWGGGSTGGGGAGGSW</sequence>
<feature type="transmembrane region" description="Helical" evidence="2">
    <location>
        <begin position="215"/>
        <end position="232"/>
    </location>
</feature>
<comment type="caution">
    <text evidence="4">The sequence shown here is derived from an EMBL/GenBank/DDBJ whole genome shotgun (WGS) entry which is preliminary data.</text>
</comment>
<feature type="region of interest" description="Disordered" evidence="1">
    <location>
        <begin position="486"/>
        <end position="518"/>
    </location>
</feature>
<keyword evidence="2" id="KW-1133">Transmembrane helix</keyword>
<organism evidence="4 5">
    <name type="scientific">Mucilaginibacter aquatilis</name>
    <dbReference type="NCBI Taxonomy" id="1517760"/>
    <lineage>
        <taxon>Bacteria</taxon>
        <taxon>Pseudomonadati</taxon>
        <taxon>Bacteroidota</taxon>
        <taxon>Sphingobacteriia</taxon>
        <taxon>Sphingobacteriales</taxon>
        <taxon>Sphingobacteriaceae</taxon>
        <taxon>Mucilaginibacter</taxon>
    </lineage>
</organism>
<evidence type="ECO:0000313" key="5">
    <source>
        <dbReference type="Proteomes" id="UP000434850"/>
    </source>
</evidence>
<keyword evidence="2" id="KW-0812">Transmembrane</keyword>
<dbReference type="EMBL" id="WQLA01000004">
    <property type="protein sequence ID" value="MVN91781.1"/>
    <property type="molecule type" value="Genomic_DNA"/>
</dbReference>
<dbReference type="Proteomes" id="UP000434850">
    <property type="component" value="Unassembled WGS sequence"/>
</dbReference>
<gene>
    <name evidence="4" type="ORF">GO816_11645</name>
</gene>
<evidence type="ECO:0000256" key="2">
    <source>
        <dbReference type="SAM" id="Phobius"/>
    </source>
</evidence>
<feature type="domain" description="TPM" evidence="3">
    <location>
        <begin position="63"/>
        <end position="186"/>
    </location>
</feature>
<accession>A0A6I4I9I3</accession>
<dbReference type="Gene3D" id="3.10.310.50">
    <property type="match status" value="1"/>
</dbReference>
<evidence type="ECO:0000259" key="3">
    <source>
        <dbReference type="Pfam" id="PF04536"/>
    </source>
</evidence>
<dbReference type="AlphaFoldDB" id="A0A6I4I9I3"/>
<proteinExistence type="predicted"/>
<feature type="transmembrane region" description="Helical" evidence="2">
    <location>
        <begin position="288"/>
        <end position="309"/>
    </location>
</feature>